<keyword evidence="11" id="KW-0460">Magnesium</keyword>
<evidence type="ECO:0000256" key="7">
    <source>
        <dbReference type="ARBA" id="ARBA00022777"/>
    </source>
</evidence>
<keyword evidence="9 11" id="KW-0057">Aromatic amino acid biosynthesis</keyword>
<dbReference type="GO" id="GO:0004765">
    <property type="term" value="F:shikimate kinase activity"/>
    <property type="evidence" value="ECO:0007669"/>
    <property type="project" value="UniProtKB-UniRule"/>
</dbReference>
<evidence type="ECO:0000256" key="5">
    <source>
        <dbReference type="ARBA" id="ARBA00022679"/>
    </source>
</evidence>
<evidence type="ECO:0000313" key="13">
    <source>
        <dbReference type="Proteomes" id="UP000431744"/>
    </source>
</evidence>
<comment type="subunit">
    <text evidence="11">Monomer.</text>
</comment>
<proteinExistence type="inferred from homology"/>
<evidence type="ECO:0000256" key="6">
    <source>
        <dbReference type="ARBA" id="ARBA00022741"/>
    </source>
</evidence>
<comment type="caution">
    <text evidence="12">The sequence shown here is derived from an EMBL/GenBank/DDBJ whole genome shotgun (WGS) entry which is preliminary data.</text>
</comment>
<dbReference type="Proteomes" id="UP000431744">
    <property type="component" value="Unassembled WGS sequence"/>
</dbReference>
<evidence type="ECO:0000256" key="2">
    <source>
        <dbReference type="ARBA" id="ARBA00006997"/>
    </source>
</evidence>
<comment type="catalytic activity">
    <reaction evidence="10 11">
        <text>shikimate + ATP = 3-phosphoshikimate + ADP + H(+)</text>
        <dbReference type="Rhea" id="RHEA:13121"/>
        <dbReference type="ChEBI" id="CHEBI:15378"/>
        <dbReference type="ChEBI" id="CHEBI:30616"/>
        <dbReference type="ChEBI" id="CHEBI:36208"/>
        <dbReference type="ChEBI" id="CHEBI:145989"/>
        <dbReference type="ChEBI" id="CHEBI:456216"/>
        <dbReference type="EC" id="2.7.1.71"/>
    </reaction>
</comment>
<dbReference type="SUPFAM" id="SSF52540">
    <property type="entry name" value="P-loop containing nucleoside triphosphate hydrolases"/>
    <property type="match status" value="1"/>
</dbReference>
<feature type="binding site" evidence="11">
    <location>
        <position position="32"/>
    </location>
    <ligand>
        <name>substrate</name>
    </ligand>
</feature>
<feature type="binding site" evidence="11">
    <location>
        <position position="14"/>
    </location>
    <ligand>
        <name>Mg(2+)</name>
        <dbReference type="ChEBI" id="CHEBI:18420"/>
    </ligand>
</feature>
<dbReference type="EC" id="2.7.1.71" evidence="3 11"/>
<keyword evidence="6 11" id="KW-0547">Nucleotide-binding</keyword>
<evidence type="ECO:0000256" key="11">
    <source>
        <dbReference type="HAMAP-Rule" id="MF_00109"/>
    </source>
</evidence>
<feature type="binding site" evidence="11">
    <location>
        <position position="146"/>
    </location>
    <ligand>
        <name>ATP</name>
        <dbReference type="ChEBI" id="CHEBI:30616"/>
    </ligand>
</feature>
<evidence type="ECO:0000256" key="3">
    <source>
        <dbReference type="ARBA" id="ARBA00012154"/>
    </source>
</evidence>
<evidence type="ECO:0000256" key="9">
    <source>
        <dbReference type="ARBA" id="ARBA00023141"/>
    </source>
</evidence>
<evidence type="ECO:0000256" key="4">
    <source>
        <dbReference type="ARBA" id="ARBA00022605"/>
    </source>
</evidence>
<dbReference type="OrthoDB" id="9800332at2"/>
<dbReference type="EMBL" id="WBJY01000001">
    <property type="protein sequence ID" value="KAB1650080.1"/>
    <property type="molecule type" value="Genomic_DNA"/>
</dbReference>
<keyword evidence="8 11" id="KW-0067">ATP-binding</keyword>
<name>A0A6H9WV55_9MICO</name>
<reference evidence="12 13" key="1">
    <citation type="submission" date="2019-09" db="EMBL/GenBank/DDBJ databases">
        <title>Phylogeny of genus Pseudoclavibacter and closely related genus.</title>
        <authorList>
            <person name="Li Y."/>
        </authorList>
    </citation>
    <scope>NUCLEOTIDE SEQUENCE [LARGE SCALE GENOMIC DNA]</scope>
    <source>
        <strain evidence="12 13">EGI 60007</strain>
    </source>
</reference>
<comment type="similarity">
    <text evidence="2 11">Belongs to the shikimate kinase family.</text>
</comment>
<dbReference type="InterPro" id="IPR023000">
    <property type="entry name" value="Shikimate_kinase_CS"/>
</dbReference>
<dbReference type="GO" id="GO:0009423">
    <property type="term" value="P:chorismate biosynthetic process"/>
    <property type="evidence" value="ECO:0007669"/>
    <property type="project" value="UniProtKB-UniRule"/>
</dbReference>
<dbReference type="Gene3D" id="3.40.50.300">
    <property type="entry name" value="P-loop containing nucleotide triphosphate hydrolases"/>
    <property type="match status" value="1"/>
</dbReference>
<dbReference type="GO" id="GO:0005829">
    <property type="term" value="C:cytosol"/>
    <property type="evidence" value="ECO:0007669"/>
    <property type="project" value="TreeGrafter"/>
</dbReference>
<sequence>MTIAFIGPPAAGKSRAGRRLARRLGASYADTDRRIAADHGPISELFATRGEAAFRALERDYVARALREVEVVSLGGGAVMDDATQALLGHHTVIQVLASPAAIEQRISGSTKRPLIKSLDDWRAIYERRREVYERLADATFDTSFRPMSRVVDDIEAWLRETNHAVLGTARHEGTSTI</sequence>
<comment type="function">
    <text evidence="11">Catalyzes the specific phosphorylation of the 3-hydroxyl group of shikimic acid using ATP as a cosubstrate.</text>
</comment>
<comment type="pathway">
    <text evidence="1 11">Metabolic intermediate biosynthesis; chorismate biosynthesis; chorismate from D-erythrose 4-phosphate and phosphoenolpyruvate: step 5/7.</text>
</comment>
<feature type="binding site" evidence="11">
    <location>
        <position position="129"/>
    </location>
    <ligand>
        <name>substrate</name>
    </ligand>
</feature>
<gene>
    <name evidence="11" type="primary">aroK</name>
    <name evidence="12" type="ORF">F8O04_07705</name>
</gene>
<accession>A0A6H9WV55</accession>
<evidence type="ECO:0000313" key="12">
    <source>
        <dbReference type="EMBL" id="KAB1650080.1"/>
    </source>
</evidence>
<dbReference type="InterPro" id="IPR000623">
    <property type="entry name" value="Shikimate_kinase/TSH1"/>
</dbReference>
<dbReference type="GO" id="GO:0008652">
    <property type="term" value="P:amino acid biosynthetic process"/>
    <property type="evidence" value="ECO:0007669"/>
    <property type="project" value="UniProtKB-KW"/>
</dbReference>
<feature type="binding site" evidence="11">
    <location>
        <position position="76"/>
    </location>
    <ligand>
        <name>substrate</name>
    </ligand>
</feature>
<dbReference type="PRINTS" id="PR01100">
    <property type="entry name" value="SHIKIMTKNASE"/>
</dbReference>
<dbReference type="PANTHER" id="PTHR21087">
    <property type="entry name" value="SHIKIMATE KINASE"/>
    <property type="match status" value="1"/>
</dbReference>
<dbReference type="PROSITE" id="PS01128">
    <property type="entry name" value="SHIKIMATE_KINASE"/>
    <property type="match status" value="1"/>
</dbReference>
<dbReference type="InterPro" id="IPR031322">
    <property type="entry name" value="Shikimate/glucono_kinase"/>
</dbReference>
<dbReference type="UniPathway" id="UPA00053">
    <property type="reaction ID" value="UER00088"/>
</dbReference>
<keyword evidence="7 11" id="KW-0418">Kinase</keyword>
<feature type="binding site" evidence="11">
    <location>
        <position position="55"/>
    </location>
    <ligand>
        <name>substrate</name>
    </ligand>
</feature>
<evidence type="ECO:0000256" key="10">
    <source>
        <dbReference type="ARBA" id="ARBA00048567"/>
    </source>
</evidence>
<keyword evidence="11" id="KW-0479">Metal-binding</keyword>
<keyword evidence="11" id="KW-0963">Cytoplasm</keyword>
<dbReference type="HAMAP" id="MF_00109">
    <property type="entry name" value="Shikimate_kinase"/>
    <property type="match status" value="1"/>
</dbReference>
<keyword evidence="13" id="KW-1185">Reference proteome</keyword>
<keyword evidence="5 11" id="KW-0808">Transferase</keyword>
<dbReference type="RefSeq" id="WP_158028664.1">
    <property type="nucleotide sequence ID" value="NZ_BMHG01000001.1"/>
</dbReference>
<dbReference type="GO" id="GO:0005524">
    <property type="term" value="F:ATP binding"/>
    <property type="evidence" value="ECO:0007669"/>
    <property type="project" value="UniProtKB-UniRule"/>
</dbReference>
<dbReference type="Pfam" id="PF01202">
    <property type="entry name" value="SKI"/>
    <property type="match status" value="1"/>
</dbReference>
<keyword evidence="4 11" id="KW-0028">Amino-acid biosynthesis</keyword>
<evidence type="ECO:0000256" key="8">
    <source>
        <dbReference type="ARBA" id="ARBA00022840"/>
    </source>
</evidence>
<dbReference type="PANTHER" id="PTHR21087:SF16">
    <property type="entry name" value="SHIKIMATE KINASE 1, CHLOROPLASTIC"/>
    <property type="match status" value="1"/>
</dbReference>
<comment type="subcellular location">
    <subcellularLocation>
        <location evidence="11">Cytoplasm</location>
    </subcellularLocation>
</comment>
<feature type="binding site" evidence="11">
    <location>
        <begin position="10"/>
        <end position="15"/>
    </location>
    <ligand>
        <name>ATP</name>
        <dbReference type="ChEBI" id="CHEBI:30616"/>
    </ligand>
</feature>
<dbReference type="InterPro" id="IPR027417">
    <property type="entry name" value="P-loop_NTPase"/>
</dbReference>
<comment type="cofactor">
    <cofactor evidence="11">
        <name>Mg(2+)</name>
        <dbReference type="ChEBI" id="CHEBI:18420"/>
    </cofactor>
    <text evidence="11">Binds 1 Mg(2+) ion per subunit.</text>
</comment>
<dbReference type="AlphaFoldDB" id="A0A6H9WV55"/>
<feature type="binding site" evidence="11">
    <location>
        <position position="113"/>
    </location>
    <ligand>
        <name>ATP</name>
        <dbReference type="ChEBI" id="CHEBI:30616"/>
    </ligand>
</feature>
<dbReference type="GO" id="GO:0009073">
    <property type="term" value="P:aromatic amino acid family biosynthetic process"/>
    <property type="evidence" value="ECO:0007669"/>
    <property type="project" value="UniProtKB-KW"/>
</dbReference>
<dbReference type="GO" id="GO:0000287">
    <property type="term" value="F:magnesium ion binding"/>
    <property type="evidence" value="ECO:0007669"/>
    <property type="project" value="UniProtKB-UniRule"/>
</dbReference>
<organism evidence="12 13">
    <name type="scientific">Pseudoclavibacter endophyticus</name>
    <dbReference type="NCBI Taxonomy" id="1778590"/>
    <lineage>
        <taxon>Bacteria</taxon>
        <taxon>Bacillati</taxon>
        <taxon>Actinomycetota</taxon>
        <taxon>Actinomycetes</taxon>
        <taxon>Micrococcales</taxon>
        <taxon>Microbacteriaceae</taxon>
        <taxon>Pseudoclavibacter</taxon>
    </lineage>
</organism>
<evidence type="ECO:0000256" key="1">
    <source>
        <dbReference type="ARBA" id="ARBA00004842"/>
    </source>
</evidence>
<protein>
    <recommendedName>
        <fullName evidence="3 11">Shikimate kinase</fullName>
        <shortName evidence="11">SK</shortName>
        <ecNumber evidence="3 11">2.7.1.71</ecNumber>
    </recommendedName>
</protein>